<keyword evidence="10 12" id="KW-0739">Sodium transport</keyword>
<protein>
    <submittedName>
        <fullName evidence="13">Uncharacterized protein</fullName>
    </submittedName>
</protein>
<dbReference type="Pfam" id="PF00858">
    <property type="entry name" value="ASC"/>
    <property type="match status" value="1"/>
</dbReference>
<gene>
    <name evidence="13" type="ORF">PIBRA_LOCUS8005</name>
</gene>
<sequence>MTAAMVYFLHSVWYESLGKPLVVTMDSSTYPISKIDFPAVAICNINRISTKALINYTKIIYPLLAKHNESFDEVLAFLSQLGRLIDYTYNLTLRNHPFVDAFNSQLNNTRELVKIMRMLAPSCDEMLMKCFWGGMQQKCENIFRVRRTTHGHCCIFNYILGYDSADRPDRTLDTAKRQLRAGKYFGLFVLLESMAEDYSYNLYSRKGFEILIFDPTHFPDPNGGRVIQRTVQPDQEVYIKILSTKQIATKEVRKYPESTVGTPKVN</sequence>
<evidence type="ECO:0000256" key="11">
    <source>
        <dbReference type="ARBA" id="ARBA00023303"/>
    </source>
</evidence>
<dbReference type="AlphaFoldDB" id="A0A9P0TFY1"/>
<dbReference type="GO" id="GO:0005886">
    <property type="term" value="C:plasma membrane"/>
    <property type="evidence" value="ECO:0007669"/>
    <property type="project" value="TreeGrafter"/>
</dbReference>
<reference evidence="13" key="1">
    <citation type="submission" date="2022-05" db="EMBL/GenBank/DDBJ databases">
        <authorList>
            <person name="Okamura Y."/>
        </authorList>
    </citation>
    <scope>NUCLEOTIDE SEQUENCE</scope>
</reference>
<comment type="subcellular location">
    <subcellularLocation>
        <location evidence="1">Membrane</location>
        <topology evidence="1">Multi-pass membrane protein</topology>
    </subcellularLocation>
</comment>
<evidence type="ECO:0000313" key="13">
    <source>
        <dbReference type="EMBL" id="CAH4031519.1"/>
    </source>
</evidence>
<keyword evidence="8 12" id="KW-0406">Ion transport</keyword>
<evidence type="ECO:0000256" key="5">
    <source>
        <dbReference type="ARBA" id="ARBA00022692"/>
    </source>
</evidence>
<evidence type="ECO:0000256" key="4">
    <source>
        <dbReference type="ARBA" id="ARBA00022461"/>
    </source>
</evidence>
<evidence type="ECO:0000256" key="9">
    <source>
        <dbReference type="ARBA" id="ARBA00023136"/>
    </source>
</evidence>
<keyword evidence="3 12" id="KW-0813">Transport</keyword>
<dbReference type="Gene3D" id="2.60.470.10">
    <property type="entry name" value="Acid-sensing ion channels like domains"/>
    <property type="match status" value="1"/>
</dbReference>
<evidence type="ECO:0000256" key="7">
    <source>
        <dbReference type="ARBA" id="ARBA00023053"/>
    </source>
</evidence>
<proteinExistence type="inferred from homology"/>
<evidence type="ECO:0000256" key="2">
    <source>
        <dbReference type="ARBA" id="ARBA00007193"/>
    </source>
</evidence>
<evidence type="ECO:0000256" key="8">
    <source>
        <dbReference type="ARBA" id="ARBA00023065"/>
    </source>
</evidence>
<keyword evidence="5 12" id="KW-0812">Transmembrane</keyword>
<accession>A0A9P0TFY1</accession>
<evidence type="ECO:0000256" key="12">
    <source>
        <dbReference type="RuleBase" id="RU000679"/>
    </source>
</evidence>
<organism evidence="13 14">
    <name type="scientific">Pieris brassicae</name>
    <name type="common">White butterfly</name>
    <name type="synonym">Large white butterfly</name>
    <dbReference type="NCBI Taxonomy" id="7116"/>
    <lineage>
        <taxon>Eukaryota</taxon>
        <taxon>Metazoa</taxon>
        <taxon>Ecdysozoa</taxon>
        <taxon>Arthropoda</taxon>
        <taxon>Hexapoda</taxon>
        <taxon>Insecta</taxon>
        <taxon>Pterygota</taxon>
        <taxon>Neoptera</taxon>
        <taxon>Endopterygota</taxon>
        <taxon>Lepidoptera</taxon>
        <taxon>Glossata</taxon>
        <taxon>Ditrysia</taxon>
        <taxon>Papilionoidea</taxon>
        <taxon>Pieridae</taxon>
        <taxon>Pierinae</taxon>
        <taxon>Pieris</taxon>
    </lineage>
</organism>
<keyword evidence="9" id="KW-0472">Membrane</keyword>
<dbReference type="PANTHER" id="PTHR11690:SF253">
    <property type="entry name" value="PICKPOCKET 18-RELATED"/>
    <property type="match status" value="1"/>
</dbReference>
<keyword evidence="6" id="KW-1133">Transmembrane helix</keyword>
<evidence type="ECO:0000256" key="3">
    <source>
        <dbReference type="ARBA" id="ARBA00022448"/>
    </source>
</evidence>
<evidence type="ECO:0000256" key="1">
    <source>
        <dbReference type="ARBA" id="ARBA00004141"/>
    </source>
</evidence>
<dbReference type="GO" id="GO:0015280">
    <property type="term" value="F:ligand-gated sodium channel activity"/>
    <property type="evidence" value="ECO:0007669"/>
    <property type="project" value="TreeGrafter"/>
</dbReference>
<evidence type="ECO:0000313" key="14">
    <source>
        <dbReference type="Proteomes" id="UP001152562"/>
    </source>
</evidence>
<dbReference type="Proteomes" id="UP001152562">
    <property type="component" value="Unassembled WGS sequence"/>
</dbReference>
<keyword evidence="14" id="KW-1185">Reference proteome</keyword>
<evidence type="ECO:0000256" key="6">
    <source>
        <dbReference type="ARBA" id="ARBA00022989"/>
    </source>
</evidence>
<keyword evidence="7" id="KW-0915">Sodium</keyword>
<keyword evidence="11 12" id="KW-0407">Ion channel</keyword>
<comment type="caution">
    <text evidence="13">The sequence shown here is derived from an EMBL/GenBank/DDBJ whole genome shotgun (WGS) entry which is preliminary data.</text>
</comment>
<dbReference type="InterPro" id="IPR001873">
    <property type="entry name" value="ENaC"/>
</dbReference>
<dbReference type="PANTHER" id="PTHR11690">
    <property type="entry name" value="AMILORIDE-SENSITIVE SODIUM CHANNEL-RELATED"/>
    <property type="match status" value="1"/>
</dbReference>
<keyword evidence="4 12" id="KW-0894">Sodium channel</keyword>
<evidence type="ECO:0000256" key="10">
    <source>
        <dbReference type="ARBA" id="ARBA00023201"/>
    </source>
</evidence>
<dbReference type="EMBL" id="CALOZG010000015">
    <property type="protein sequence ID" value="CAH4031519.1"/>
    <property type="molecule type" value="Genomic_DNA"/>
</dbReference>
<comment type="similarity">
    <text evidence="2 12">Belongs to the amiloride-sensitive sodium channel (TC 1.A.6) family.</text>
</comment>
<name>A0A9P0TFY1_PIEBR</name>